<evidence type="ECO:0000313" key="1">
    <source>
        <dbReference type="EMBL" id="GIY71721.1"/>
    </source>
</evidence>
<sequence>MRIPEFLLSFRFLSVAGRRKESFIIKVPLCRTGNSGIKILNGSSRIHCPATNYGEGVDLKIKFFVVVLHIQMMLLKPNANIAKRRSLISVAEASGRFPSTRSRPCETFFAAYVQAFADKALLAINELPIPP</sequence>
<evidence type="ECO:0000313" key="2">
    <source>
        <dbReference type="Proteomes" id="UP001054945"/>
    </source>
</evidence>
<name>A0AAV4VMQ5_CAEEX</name>
<dbReference type="Proteomes" id="UP001054945">
    <property type="component" value="Unassembled WGS sequence"/>
</dbReference>
<gene>
    <name evidence="1" type="ORF">CEXT_217561</name>
</gene>
<keyword evidence="2" id="KW-1185">Reference proteome</keyword>
<accession>A0AAV4VMQ5</accession>
<comment type="caution">
    <text evidence="1">The sequence shown here is derived from an EMBL/GenBank/DDBJ whole genome shotgun (WGS) entry which is preliminary data.</text>
</comment>
<reference evidence="1 2" key="1">
    <citation type="submission" date="2021-06" db="EMBL/GenBank/DDBJ databases">
        <title>Caerostris extrusa draft genome.</title>
        <authorList>
            <person name="Kono N."/>
            <person name="Arakawa K."/>
        </authorList>
    </citation>
    <scope>NUCLEOTIDE SEQUENCE [LARGE SCALE GENOMIC DNA]</scope>
</reference>
<organism evidence="1 2">
    <name type="scientific">Caerostris extrusa</name>
    <name type="common">Bark spider</name>
    <name type="synonym">Caerostris bankana</name>
    <dbReference type="NCBI Taxonomy" id="172846"/>
    <lineage>
        <taxon>Eukaryota</taxon>
        <taxon>Metazoa</taxon>
        <taxon>Ecdysozoa</taxon>
        <taxon>Arthropoda</taxon>
        <taxon>Chelicerata</taxon>
        <taxon>Arachnida</taxon>
        <taxon>Araneae</taxon>
        <taxon>Araneomorphae</taxon>
        <taxon>Entelegynae</taxon>
        <taxon>Araneoidea</taxon>
        <taxon>Araneidae</taxon>
        <taxon>Caerostris</taxon>
    </lineage>
</organism>
<proteinExistence type="predicted"/>
<dbReference type="AlphaFoldDB" id="A0AAV4VMQ5"/>
<protein>
    <submittedName>
        <fullName evidence="1">Uncharacterized protein</fullName>
    </submittedName>
</protein>
<dbReference type="EMBL" id="BPLR01014846">
    <property type="protein sequence ID" value="GIY71721.1"/>
    <property type="molecule type" value="Genomic_DNA"/>
</dbReference>